<reference evidence="3 4" key="2">
    <citation type="submission" date="2019-01" db="EMBL/GenBank/DDBJ databases">
        <title>The decoding of complex shrimp genome reveals the adaptation for benthos swimmer, frequently molting mechanism and breeding impact on genome.</title>
        <authorList>
            <person name="Sun Y."/>
            <person name="Gao Y."/>
            <person name="Yu Y."/>
        </authorList>
    </citation>
    <scope>NUCLEOTIDE SEQUENCE [LARGE SCALE GENOMIC DNA]</scope>
    <source>
        <tissue evidence="3">Muscle</tissue>
    </source>
</reference>
<name>A0A423T1M2_PENVA</name>
<evidence type="ECO:0000256" key="2">
    <source>
        <dbReference type="SAM" id="SignalP"/>
    </source>
</evidence>
<dbReference type="Proteomes" id="UP000283509">
    <property type="component" value="Unassembled WGS sequence"/>
</dbReference>
<sequence length="751" mass="80452">MTVFGFVVVFFVALTLASQQITWLRAGSDVKFVRSGTVLEVKSVARIQCGVACCILEDCLAFNYHGPTSECQLLSAAPASLAAPDVVASPDWAFYVVNVPSWVSPDAGHGLSQRGVRCGNIAGKSSWEQNRDPCSASGCPVTTMCLGYDQPVQLIPYNSSLPEFICSDNVYYLRRRKAGLAGCRLEVIYGFDLYGFDTAYLGVSAPYHEALQECMTYNCVSMACHGTEDGLRQGLFEGQGRRANVQSECGHRHERFGCVTFSSRLMMVLSQRPTLSARNPTNAPLISPLPSFSPPSCSYSALPSASPFCPSNRSTPRPSHILLPAFALPSRPPPQPHRLLLISPARGLPPFCLHALTPPLSNYPSHPTPPPLRPIPYRPPFSYPCLPIPLVALCPHPYRACASSQYPLPFPLPFSLTPKPSASSHMPLPSPSPPPFSPARPPTPPPLISLSPYPPLSPPLLISLSPSPRPTPTPCLPLISLSLPSPFFLHPPPASSSYHPPLPYPSPFSSTPTPAPSHIPLPYPSTPPTRIGAAELGVVGFRRSSVAADTGQRQAFAVRRQVLCLPRDIYAGVRTPKIASESESQGSRSYITGKCQLPEPFGVPRSFSVEMEAARRIFDGAENVYFWHLGVHPADRHPHPPAPCNGAERHLTPAATPSLLACWSRLQRARVSCLAGAAGGAEAPLGGTGRGGGRRQRGLAGALGGCAGVVLVGVQVGGHGGCEPRHHAPRGRVWAWARQVRGRASCYSAIT</sequence>
<keyword evidence="4" id="KW-1185">Reference proteome</keyword>
<comment type="caution">
    <text evidence="3">The sequence shown here is derived from an EMBL/GenBank/DDBJ whole genome shotgun (WGS) entry which is preliminary data.</text>
</comment>
<dbReference type="STRING" id="6689.A0A423T1M2"/>
<organism evidence="3 4">
    <name type="scientific">Penaeus vannamei</name>
    <name type="common">Whiteleg shrimp</name>
    <name type="synonym">Litopenaeus vannamei</name>
    <dbReference type="NCBI Taxonomy" id="6689"/>
    <lineage>
        <taxon>Eukaryota</taxon>
        <taxon>Metazoa</taxon>
        <taxon>Ecdysozoa</taxon>
        <taxon>Arthropoda</taxon>
        <taxon>Crustacea</taxon>
        <taxon>Multicrustacea</taxon>
        <taxon>Malacostraca</taxon>
        <taxon>Eumalacostraca</taxon>
        <taxon>Eucarida</taxon>
        <taxon>Decapoda</taxon>
        <taxon>Dendrobranchiata</taxon>
        <taxon>Penaeoidea</taxon>
        <taxon>Penaeidae</taxon>
        <taxon>Penaeus</taxon>
    </lineage>
</organism>
<feature type="signal peptide" evidence="2">
    <location>
        <begin position="1"/>
        <end position="17"/>
    </location>
</feature>
<evidence type="ECO:0000313" key="3">
    <source>
        <dbReference type="EMBL" id="ROT70377.1"/>
    </source>
</evidence>
<proteinExistence type="predicted"/>
<feature type="region of interest" description="Disordered" evidence="1">
    <location>
        <begin position="421"/>
        <end position="441"/>
    </location>
</feature>
<dbReference type="EMBL" id="QCYY01002435">
    <property type="protein sequence ID" value="ROT70377.1"/>
    <property type="molecule type" value="Genomic_DNA"/>
</dbReference>
<evidence type="ECO:0000256" key="1">
    <source>
        <dbReference type="SAM" id="MobiDB-lite"/>
    </source>
</evidence>
<gene>
    <name evidence="3" type="ORF">C7M84_011336</name>
</gene>
<protein>
    <recommendedName>
        <fullName evidence="5">Apple domain-containing protein</fullName>
    </recommendedName>
</protein>
<reference evidence="3 4" key="1">
    <citation type="submission" date="2018-04" db="EMBL/GenBank/DDBJ databases">
        <authorList>
            <person name="Zhang X."/>
            <person name="Yuan J."/>
            <person name="Li F."/>
            <person name="Xiang J."/>
        </authorList>
    </citation>
    <scope>NUCLEOTIDE SEQUENCE [LARGE SCALE GENOMIC DNA]</scope>
    <source>
        <tissue evidence="3">Muscle</tissue>
    </source>
</reference>
<feature type="chain" id="PRO_5019025772" description="Apple domain-containing protein" evidence="2">
    <location>
        <begin position="18"/>
        <end position="751"/>
    </location>
</feature>
<evidence type="ECO:0000313" key="4">
    <source>
        <dbReference type="Proteomes" id="UP000283509"/>
    </source>
</evidence>
<feature type="compositionally biased region" description="Pro residues" evidence="1">
    <location>
        <begin position="428"/>
        <end position="441"/>
    </location>
</feature>
<dbReference type="AlphaFoldDB" id="A0A423T1M2"/>
<accession>A0A423T1M2</accession>
<evidence type="ECO:0008006" key="5">
    <source>
        <dbReference type="Google" id="ProtNLM"/>
    </source>
</evidence>
<keyword evidence="2" id="KW-0732">Signal</keyword>